<dbReference type="CDD" id="cd07534">
    <property type="entry name" value="HAD_CAP"/>
    <property type="match status" value="1"/>
</dbReference>
<sequence>MGLPRPFLILRFGARPTGHDGLSLKAKPFCKALIATKITRSTTGHRKLIDWSIRIVLICESGLEEAASTQKREETDVIRTNLKGVLLSCTVLALCATGAQAEEAKTLCAQEAYAMGLRYQQQSAEVDAIQRQAYALARIRLDEALAAAKPDEKLAVITDLDETVIDNSALLVRDMQACHDFTTWDTWKHWERDGDPALIPGALEFFKYADEKGVAIYYISDRYDENKPQTLATLEKLGLPKVSNDTVLLLGPPKQERRAAVQKDYKVVLQLGDTLHDFSEDFVSKVPVDKQRELVAEQAEHFGRDWIVLPNSAYGTWRKSELKAWDAPMQVEK</sequence>
<keyword evidence="3" id="KW-1185">Reference proteome</keyword>
<dbReference type="SFLD" id="SFLDS00003">
    <property type="entry name" value="Haloacid_Dehalogenase"/>
    <property type="match status" value="1"/>
</dbReference>
<dbReference type="PANTHER" id="PTHR31284:SF10">
    <property type="entry name" value="ACID PHOSPHATASE-LIKE PROTEIN"/>
    <property type="match status" value="1"/>
</dbReference>
<dbReference type="InterPro" id="IPR036412">
    <property type="entry name" value="HAD-like_sf"/>
</dbReference>
<dbReference type="Pfam" id="PF03767">
    <property type="entry name" value="Acid_phosphat_B"/>
    <property type="match status" value="1"/>
</dbReference>
<dbReference type="AlphaFoldDB" id="S5XYC7"/>
<evidence type="ECO:0000313" key="3">
    <source>
        <dbReference type="Proteomes" id="UP000015480"/>
    </source>
</evidence>
<dbReference type="InterPro" id="IPR006423">
    <property type="entry name" value="Lipo_e_P4"/>
</dbReference>
<dbReference type="STRING" id="1367847.JCM7686_1354"/>
<protein>
    <submittedName>
        <fullName evidence="2">5-nucleotidase</fullName>
    </submittedName>
</protein>
<dbReference type="PATRIC" id="fig|1367847.3.peg.1324"/>
<dbReference type="eggNOG" id="COG2503">
    <property type="taxonomic scope" value="Bacteria"/>
</dbReference>
<dbReference type="Proteomes" id="UP000015480">
    <property type="component" value="Chromosome"/>
</dbReference>
<proteinExistence type="predicted"/>
<dbReference type="GO" id="GO:0009279">
    <property type="term" value="C:cell outer membrane"/>
    <property type="evidence" value="ECO:0007669"/>
    <property type="project" value="InterPro"/>
</dbReference>
<accession>S5XYC7</accession>
<dbReference type="InterPro" id="IPR023214">
    <property type="entry name" value="HAD_sf"/>
</dbReference>
<dbReference type="EMBL" id="CP006650">
    <property type="protein sequence ID" value="AGT08455.1"/>
    <property type="molecule type" value="Genomic_DNA"/>
</dbReference>
<dbReference type="NCBIfam" id="TIGR01533">
    <property type="entry name" value="lipo_e_P4"/>
    <property type="match status" value="1"/>
</dbReference>
<dbReference type="KEGG" id="pami:JCM7686_1354"/>
<dbReference type="InterPro" id="IPR005519">
    <property type="entry name" value="Acid_phosphat_B-like"/>
</dbReference>
<dbReference type="SFLD" id="SFLDG01125">
    <property type="entry name" value="C1.1:_Acid_Phosphatase_Like"/>
    <property type="match status" value="1"/>
</dbReference>
<gene>
    <name evidence="2" type="ORF">JCM7686_1354</name>
</gene>
<evidence type="ECO:0000256" key="1">
    <source>
        <dbReference type="ARBA" id="ARBA00022729"/>
    </source>
</evidence>
<name>S5XYC7_PARAH</name>
<evidence type="ECO:0000313" key="2">
    <source>
        <dbReference type="EMBL" id="AGT08455.1"/>
    </source>
</evidence>
<dbReference type="HOGENOM" id="CLU_052352_0_1_5"/>
<reference evidence="2 3" key="1">
    <citation type="journal article" date="2014" name="BMC Genomics">
        <title>Architecture and functions of a multipartite genome of the methylotrophic bacterium Paracoccus aminophilus JCM 7686, containing primary and secondary chromids.</title>
        <authorList>
            <person name="Dziewit L."/>
            <person name="Czarnecki J."/>
            <person name="Wibberg D."/>
            <person name="Radlinska M."/>
            <person name="Mrozek P."/>
            <person name="Szymczak M."/>
            <person name="Schluter A."/>
            <person name="Puhler A."/>
            <person name="Bartosik D."/>
        </authorList>
    </citation>
    <scope>NUCLEOTIDE SEQUENCE [LARGE SCALE GENOMIC DNA]</scope>
    <source>
        <strain evidence="2">JCM 7686</strain>
    </source>
</reference>
<dbReference type="Gene3D" id="3.40.50.1000">
    <property type="entry name" value="HAD superfamily/HAD-like"/>
    <property type="match status" value="1"/>
</dbReference>
<dbReference type="PANTHER" id="PTHR31284">
    <property type="entry name" value="ACID PHOSPHATASE-LIKE PROTEIN"/>
    <property type="match status" value="1"/>
</dbReference>
<keyword evidence="1" id="KW-0732">Signal</keyword>
<organism evidence="2 3">
    <name type="scientific">Paracoccus aminophilus JCM 7686</name>
    <dbReference type="NCBI Taxonomy" id="1367847"/>
    <lineage>
        <taxon>Bacteria</taxon>
        <taxon>Pseudomonadati</taxon>
        <taxon>Pseudomonadota</taxon>
        <taxon>Alphaproteobacteria</taxon>
        <taxon>Rhodobacterales</taxon>
        <taxon>Paracoccaceae</taxon>
        <taxon>Paracoccus</taxon>
    </lineage>
</organism>
<dbReference type="SUPFAM" id="SSF56784">
    <property type="entry name" value="HAD-like"/>
    <property type="match status" value="1"/>
</dbReference>